<keyword evidence="3" id="KW-1185">Reference proteome</keyword>
<dbReference type="SUPFAM" id="SSF53067">
    <property type="entry name" value="Actin-like ATPase domain"/>
    <property type="match status" value="1"/>
</dbReference>
<name>A0A1Y4SXQ3_9FIRM</name>
<reference evidence="2 3" key="1">
    <citation type="journal article" date="2018" name="BMC Genomics">
        <title>Whole genome sequencing and function prediction of 133 gut anaerobes isolated from chicken caecum in pure cultures.</title>
        <authorList>
            <person name="Medvecky M."/>
            <person name="Cejkova D."/>
            <person name="Polansky O."/>
            <person name="Karasova D."/>
            <person name="Kubasova T."/>
            <person name="Cizek A."/>
            <person name="Rychlik I."/>
        </authorList>
    </citation>
    <scope>NUCLEOTIDE SEQUENCE [LARGE SCALE GENOMIC DNA]</scope>
    <source>
        <strain evidence="2 3">An13</strain>
    </source>
</reference>
<evidence type="ECO:0000313" key="2">
    <source>
        <dbReference type="EMBL" id="OUQ34675.1"/>
    </source>
</evidence>
<evidence type="ECO:0000313" key="3">
    <source>
        <dbReference type="Proteomes" id="UP000195305"/>
    </source>
</evidence>
<dbReference type="CDD" id="cd24152">
    <property type="entry name" value="ASKHA_NBD_ROK-like"/>
    <property type="match status" value="1"/>
</dbReference>
<protein>
    <recommendedName>
        <fullName evidence="4">ROK family protein</fullName>
    </recommendedName>
</protein>
<dbReference type="PANTHER" id="PTHR18964:SF170">
    <property type="entry name" value="SUGAR KINASE"/>
    <property type="match status" value="1"/>
</dbReference>
<dbReference type="Proteomes" id="UP000195305">
    <property type="component" value="Unassembled WGS sequence"/>
</dbReference>
<dbReference type="AlphaFoldDB" id="A0A1Y4SXQ3"/>
<dbReference type="EMBL" id="NFLJ01000014">
    <property type="protein sequence ID" value="OUQ34675.1"/>
    <property type="molecule type" value="Genomic_DNA"/>
</dbReference>
<dbReference type="InterPro" id="IPR043129">
    <property type="entry name" value="ATPase_NBD"/>
</dbReference>
<proteinExistence type="inferred from homology"/>
<dbReference type="RefSeq" id="WP_087357854.1">
    <property type="nucleotide sequence ID" value="NZ_NFLJ01000014.1"/>
</dbReference>
<evidence type="ECO:0008006" key="4">
    <source>
        <dbReference type="Google" id="ProtNLM"/>
    </source>
</evidence>
<comment type="similarity">
    <text evidence="1">Belongs to the ROK (NagC/XylR) family.</text>
</comment>
<dbReference type="OrthoDB" id="9795247at2"/>
<dbReference type="Gene3D" id="3.30.420.40">
    <property type="match status" value="2"/>
</dbReference>
<gene>
    <name evidence="2" type="ORF">B5E75_05935</name>
</gene>
<dbReference type="InterPro" id="IPR000600">
    <property type="entry name" value="ROK"/>
</dbReference>
<accession>A0A1Y4SXQ3</accession>
<sequence>MYLIIDIGGTYIKYGYYQKSGNCIQKYQIPTIKTSKEDFYQWIQKMIIKDVEGIGISMPGLIDSDKGYIHAITLLPFFNQTAFCKELKAYSDLPVTIQNDAKCATLGEMWKGSLKNVDNGFMLVLGSGIGGTCLLNGKIFETKHHKAGEVGSFLVPQGYQFSNFGREYNAVKLIHELSEILNCPDDGKIVFQHLPESSKAMKHFQNYCQQLAMMIYNLDYLLDLDVVTIGGGISQQPLFIQTIQEQFHILRERYKEDNHEPVIKACQYQNEANLLGALYTHITKKED</sequence>
<organism evidence="2 3">
    <name type="scientific">Massilimicrobiota timonensis</name>
    <dbReference type="NCBI Taxonomy" id="1776392"/>
    <lineage>
        <taxon>Bacteria</taxon>
        <taxon>Bacillati</taxon>
        <taxon>Bacillota</taxon>
        <taxon>Erysipelotrichia</taxon>
        <taxon>Erysipelotrichales</taxon>
        <taxon>Erysipelotrichaceae</taxon>
        <taxon>Massilimicrobiota</taxon>
    </lineage>
</organism>
<evidence type="ECO:0000256" key="1">
    <source>
        <dbReference type="ARBA" id="ARBA00006479"/>
    </source>
</evidence>
<dbReference type="PANTHER" id="PTHR18964">
    <property type="entry name" value="ROK (REPRESSOR, ORF, KINASE) FAMILY"/>
    <property type="match status" value="1"/>
</dbReference>
<comment type="caution">
    <text evidence="2">The sequence shown here is derived from an EMBL/GenBank/DDBJ whole genome shotgun (WGS) entry which is preliminary data.</text>
</comment>
<dbReference type="Pfam" id="PF00480">
    <property type="entry name" value="ROK"/>
    <property type="match status" value="1"/>
</dbReference>